<keyword evidence="4" id="KW-1185">Reference proteome</keyword>
<dbReference type="OrthoDB" id="2174946at2"/>
<dbReference type="EMBL" id="NGLE02000001">
    <property type="protein sequence ID" value="MEI5995204.1"/>
    <property type="molecule type" value="Genomic_DNA"/>
</dbReference>
<dbReference type="RefSeq" id="WP_086329615.1">
    <property type="nucleotide sequence ID" value="NZ_NGLE02000001.1"/>
</dbReference>
<reference evidence="3" key="1">
    <citation type="submission" date="2017-05" db="EMBL/GenBank/DDBJ databases">
        <title>The Genome Sequence of Enterococcus sp. 4G2_DIV0659.</title>
        <authorList>
            <consortium name="The Broad Institute Genomics Platform"/>
            <consortium name="The Broad Institute Genomic Center for Infectious Diseases"/>
            <person name="Earl A."/>
            <person name="Manson A."/>
            <person name="Schwartman J."/>
            <person name="Gilmore M."/>
            <person name="Abouelleil A."/>
            <person name="Cao P."/>
            <person name="Chapman S."/>
            <person name="Cusick C."/>
            <person name="Shea T."/>
            <person name="Young S."/>
            <person name="Neafsey D."/>
            <person name="Nusbaum C."/>
            <person name="Birren B."/>
        </authorList>
    </citation>
    <scope>NUCLEOTIDE SEQUENCE [LARGE SCALE GENOMIC DNA]</scope>
    <source>
        <strain evidence="3">4G2_DIV0659</strain>
    </source>
</reference>
<sequence>MEEANEKIKHDLDYYKSGIKQLYVRSYQLYMMGLIAIMLLTALGIGGVASFLRILLIVLFIIEIAGLIYLLRFLKEETFEEYFQTIYPKLAETFPAMIEGKPQEDNQAYYFLDSQSELIKLNKRNIRNFPSTMRQFTLLVGFNFEMDFEQPLHFYYYDITNITHSESYKKELLKSTNFLIKRRNRRLKNMIVMLIGIVFVSIILYVYGTSFFQ</sequence>
<evidence type="ECO:0000256" key="1">
    <source>
        <dbReference type="SAM" id="Phobius"/>
    </source>
</evidence>
<accession>A0A242CIQ5</accession>
<feature type="transmembrane region" description="Helical" evidence="1">
    <location>
        <begin position="190"/>
        <end position="208"/>
    </location>
</feature>
<dbReference type="Proteomes" id="UP000195139">
    <property type="component" value="Unassembled WGS sequence"/>
</dbReference>
<feature type="transmembrane region" description="Helical" evidence="1">
    <location>
        <begin position="29"/>
        <end position="48"/>
    </location>
</feature>
<evidence type="ECO:0000313" key="4">
    <source>
        <dbReference type="Proteomes" id="UP000195139"/>
    </source>
</evidence>
<protein>
    <submittedName>
        <fullName evidence="3">Uncharacterized protein</fullName>
    </submittedName>
</protein>
<keyword evidence="1" id="KW-1133">Transmembrane helix</keyword>
<gene>
    <name evidence="3" type="ORF">A5880_000691</name>
    <name evidence="2" type="ORF">A5880_002794</name>
</gene>
<dbReference type="EMBL" id="NGLE01000001">
    <property type="protein sequence ID" value="OTO10008.1"/>
    <property type="molecule type" value="Genomic_DNA"/>
</dbReference>
<feature type="transmembrane region" description="Helical" evidence="1">
    <location>
        <begin position="54"/>
        <end position="74"/>
    </location>
</feature>
<comment type="caution">
    <text evidence="3">The sequence shown here is derived from an EMBL/GenBank/DDBJ whole genome shotgun (WGS) entry which is preliminary data.</text>
</comment>
<evidence type="ECO:0000313" key="2">
    <source>
        <dbReference type="EMBL" id="MEI5995204.1"/>
    </source>
</evidence>
<keyword evidence="1" id="KW-0472">Membrane</keyword>
<name>A0A242CIQ5_9ENTE</name>
<evidence type="ECO:0000313" key="3">
    <source>
        <dbReference type="EMBL" id="OTO10008.1"/>
    </source>
</evidence>
<organism evidence="3">
    <name type="scientific">Candidatus Enterococcus mansonii</name>
    <dbReference type="NCBI Taxonomy" id="1834181"/>
    <lineage>
        <taxon>Bacteria</taxon>
        <taxon>Bacillati</taxon>
        <taxon>Bacillota</taxon>
        <taxon>Bacilli</taxon>
        <taxon>Lactobacillales</taxon>
        <taxon>Enterococcaceae</taxon>
        <taxon>Enterococcus</taxon>
    </lineage>
</organism>
<keyword evidence="1" id="KW-0812">Transmembrane</keyword>
<proteinExistence type="predicted"/>
<dbReference type="AlphaFoldDB" id="A0A242CIQ5"/>
<reference evidence="2 4" key="2">
    <citation type="submission" date="2018-07" db="EMBL/GenBank/DDBJ databases">
        <title>The Genome Sequence of Enterococcus sp. DIV0659b.</title>
        <authorList>
            <consortium name="The Broad Institute Genomics Platform"/>
            <consortium name="The Broad Institute Genomic Center for Infectious Diseases"/>
            <person name="Earl A."/>
            <person name="Manson A."/>
            <person name="Schwartman J."/>
            <person name="Gilmore M."/>
            <person name="Abouelleil A."/>
            <person name="Cao P."/>
            <person name="Chapman S."/>
            <person name="Cusick C."/>
            <person name="Shea T."/>
            <person name="Young S."/>
            <person name="Neafsey D."/>
            <person name="Nusbaum C."/>
            <person name="Birren B."/>
        </authorList>
    </citation>
    <scope>NUCLEOTIDE SEQUENCE [LARGE SCALE GENOMIC DNA]</scope>
    <source>
        <strain evidence="2 4">4G2_DIV0659</strain>
    </source>
</reference>